<dbReference type="SUPFAM" id="SSF64005">
    <property type="entry name" value="Undecaprenyl diphosphate synthase"/>
    <property type="match status" value="1"/>
</dbReference>
<keyword evidence="2" id="KW-0460">Magnesium</keyword>
<dbReference type="OrthoDB" id="4191603at2"/>
<dbReference type="InterPro" id="IPR018520">
    <property type="entry name" value="UPP_synth-like_CS"/>
</dbReference>
<feature type="binding site" evidence="2">
    <location>
        <position position="86"/>
    </location>
    <ligand>
        <name>substrate</name>
    </ligand>
</feature>
<dbReference type="PROSITE" id="PS01066">
    <property type="entry name" value="UPP_SYNTHASE"/>
    <property type="match status" value="1"/>
</dbReference>
<dbReference type="GO" id="GO:0016094">
    <property type="term" value="P:polyprenol biosynthetic process"/>
    <property type="evidence" value="ECO:0007669"/>
    <property type="project" value="TreeGrafter"/>
</dbReference>
<dbReference type="Proteomes" id="UP000245380">
    <property type="component" value="Unassembled WGS sequence"/>
</dbReference>
<feature type="binding site" evidence="2">
    <location>
        <position position="224"/>
    </location>
    <ligand>
        <name>Mg(2+)</name>
        <dbReference type="ChEBI" id="CHEBI:18420"/>
    </ligand>
</feature>
<feature type="binding site" evidence="2">
    <location>
        <position position="50"/>
    </location>
    <ligand>
        <name>substrate</name>
    </ligand>
</feature>
<proteinExistence type="inferred from homology"/>
<name>A0A2U3DAD6_SULT2</name>
<dbReference type="GO" id="GO:0000287">
    <property type="term" value="F:magnesium ion binding"/>
    <property type="evidence" value="ECO:0007669"/>
    <property type="project" value="UniProtKB-UniRule"/>
</dbReference>
<accession>A0A2U3DAD6</accession>
<dbReference type="PANTHER" id="PTHR10291">
    <property type="entry name" value="DEHYDRODOLICHYL DIPHOSPHATE SYNTHASE FAMILY MEMBER"/>
    <property type="match status" value="1"/>
</dbReference>
<dbReference type="InterPro" id="IPR036424">
    <property type="entry name" value="UPP_synth-like_sf"/>
</dbReference>
<evidence type="ECO:0000313" key="4">
    <source>
        <dbReference type="Proteomes" id="UP000245380"/>
    </source>
</evidence>
<comment type="subunit">
    <text evidence="2">Homodimer.</text>
</comment>
<comment type="cofactor">
    <cofactor evidence="2">
        <name>Mg(2+)</name>
        <dbReference type="ChEBI" id="CHEBI:18420"/>
    </cofactor>
    <text evidence="2">Binds 2 magnesium ions per subunit.</text>
</comment>
<feature type="binding site" evidence="2">
    <location>
        <position position="54"/>
    </location>
    <ligand>
        <name>substrate</name>
    </ligand>
</feature>
<feature type="binding site" evidence="2">
    <location>
        <begin position="211"/>
        <end position="213"/>
    </location>
    <ligand>
        <name>substrate</name>
    </ligand>
</feature>
<dbReference type="GO" id="GO:0008834">
    <property type="term" value="F:ditrans,polycis-undecaprenyl-diphosphate synthase [(2E,6E)-farnesyl-diphosphate specific] activity"/>
    <property type="evidence" value="ECO:0007669"/>
    <property type="project" value="TreeGrafter"/>
</dbReference>
<feature type="binding site" evidence="2">
    <location>
        <position position="42"/>
    </location>
    <ligand>
        <name>substrate</name>
    </ligand>
</feature>
<dbReference type="NCBIfam" id="NF011405">
    <property type="entry name" value="PRK14830.1"/>
    <property type="match status" value="1"/>
</dbReference>
<evidence type="ECO:0000313" key="3">
    <source>
        <dbReference type="EMBL" id="PWI58213.1"/>
    </source>
</evidence>
<dbReference type="FunFam" id="3.40.1180.10:FF:000001">
    <property type="entry name" value="(2E,6E)-farnesyl-diphosphate-specific ditrans,polycis-undecaprenyl-diphosphate synthase"/>
    <property type="match status" value="1"/>
</dbReference>
<feature type="binding site" evidence="2">
    <location>
        <position position="37"/>
    </location>
    <ligand>
        <name>Mg(2+)</name>
        <dbReference type="ChEBI" id="CHEBI:18420"/>
    </ligand>
</feature>
<keyword evidence="1 2" id="KW-0808">Transferase</keyword>
<reference evidence="3 4" key="1">
    <citation type="submission" date="2016-11" db="EMBL/GenBank/DDBJ databases">
        <title>Comparative genomics of Acidibacillus ferroxidans species.</title>
        <authorList>
            <person name="Oliveira G."/>
            <person name="Nunes G."/>
            <person name="Oliveira R."/>
            <person name="Araujo F."/>
            <person name="Salim A."/>
            <person name="Scholte L."/>
            <person name="Morais D."/>
            <person name="Nancucheo I."/>
            <person name="Johnson D.B."/>
            <person name="Grail B."/>
            <person name="Bittencourt J."/>
            <person name="Valadares R."/>
        </authorList>
    </citation>
    <scope>NUCLEOTIDE SEQUENCE [LARGE SCALE GENOMIC DNA]</scope>
    <source>
        <strain evidence="3 4">Y002</strain>
    </source>
</reference>
<feature type="binding site" evidence="2">
    <location>
        <position position="205"/>
    </location>
    <ligand>
        <name>substrate</name>
    </ligand>
</feature>
<evidence type="ECO:0000256" key="1">
    <source>
        <dbReference type="ARBA" id="ARBA00022679"/>
    </source>
</evidence>
<dbReference type="GO" id="GO:0030145">
    <property type="term" value="F:manganese ion binding"/>
    <property type="evidence" value="ECO:0007669"/>
    <property type="project" value="TreeGrafter"/>
</dbReference>
<dbReference type="AlphaFoldDB" id="A0A2U3DAD6"/>
<dbReference type="CDD" id="cd00475">
    <property type="entry name" value="Cis_IPPS"/>
    <property type="match status" value="1"/>
</dbReference>
<keyword evidence="4" id="KW-1185">Reference proteome</keyword>
<dbReference type="RefSeq" id="WP_109430004.1">
    <property type="nucleotide sequence ID" value="NZ_MPDK01000005.1"/>
</dbReference>
<comment type="similarity">
    <text evidence="2">Belongs to the UPP synthase family.</text>
</comment>
<gene>
    <name evidence="3" type="ORF">BM613_04585</name>
</gene>
<evidence type="ECO:0000256" key="2">
    <source>
        <dbReference type="HAMAP-Rule" id="MF_01139"/>
    </source>
</evidence>
<dbReference type="EMBL" id="MPDK01000005">
    <property type="protein sequence ID" value="PWI58213.1"/>
    <property type="molecule type" value="Genomic_DNA"/>
</dbReference>
<feature type="binding site" evidence="2">
    <location>
        <begin position="38"/>
        <end position="41"/>
    </location>
    <ligand>
        <name>substrate</name>
    </ligand>
</feature>
<dbReference type="GO" id="GO:0005829">
    <property type="term" value="C:cytosol"/>
    <property type="evidence" value="ECO:0007669"/>
    <property type="project" value="TreeGrafter"/>
</dbReference>
<comment type="caution">
    <text evidence="3">The sequence shown here is derived from an EMBL/GenBank/DDBJ whole genome shotgun (WGS) entry which is preliminary data.</text>
</comment>
<dbReference type="Gene3D" id="3.40.1180.10">
    <property type="entry name" value="Decaprenyl diphosphate synthase-like"/>
    <property type="match status" value="1"/>
</dbReference>
<dbReference type="PANTHER" id="PTHR10291:SF0">
    <property type="entry name" value="DEHYDRODOLICHYL DIPHOSPHATE SYNTHASE 2"/>
    <property type="match status" value="1"/>
</dbReference>
<feature type="binding site" evidence="2">
    <location>
        <begin position="82"/>
        <end position="84"/>
    </location>
    <ligand>
        <name>substrate</name>
    </ligand>
</feature>
<keyword evidence="2" id="KW-0479">Metal-binding</keyword>
<feature type="binding site" evidence="2">
    <location>
        <position position="88"/>
    </location>
    <ligand>
        <name>substrate</name>
    </ligand>
</feature>
<dbReference type="HAMAP" id="MF_01139">
    <property type="entry name" value="ISPT"/>
    <property type="match status" value="1"/>
</dbReference>
<dbReference type="EC" id="2.5.1.-" evidence="2"/>
<dbReference type="InterPro" id="IPR001441">
    <property type="entry name" value="UPP_synth-like"/>
</dbReference>
<feature type="active site" evidence="2">
    <location>
        <position position="37"/>
    </location>
</feature>
<sequence>MFPVWKGVFRRQKASKLESDMPCRPEEIPVHVAVIMDGNGRWARRRALPRAAGHHAGMLAMREVIRAADDWGIKVLTLYSFSTENWKRPRQEIDYLWQLVDEFFKLDIQELVERNVHIRILGDPSQLPLATQQTIARALEQTKANSGLTVQFALNYGSRWEIVRAVQQIATRIEELEISVSDIDEQMVSDALATAGLPDPDLLIRTAGDQRISNFLLWQIAYAEFVFVDVMWPEFTRQHFYSAIQAFVARERRFGGLK</sequence>
<dbReference type="Pfam" id="PF01255">
    <property type="entry name" value="Prenyltransf"/>
    <property type="match status" value="1"/>
</dbReference>
<protein>
    <recommendedName>
        <fullName evidence="2">Isoprenyl transferase</fullName>
        <ecNumber evidence="2">2.5.1.-</ecNumber>
    </recommendedName>
</protein>
<comment type="function">
    <text evidence="2">Catalyzes the condensation of isopentenyl diphosphate (IPP) with allylic pyrophosphates generating different type of terpenoids.</text>
</comment>
<organism evidence="3 4">
    <name type="scientific">Sulfoacidibacillus thermotolerans</name>
    <name type="common">Acidibacillus sulfuroxidans</name>
    <dbReference type="NCBI Taxonomy" id="1765684"/>
    <lineage>
        <taxon>Bacteria</taxon>
        <taxon>Bacillati</taxon>
        <taxon>Bacillota</taxon>
        <taxon>Bacilli</taxon>
        <taxon>Bacillales</taxon>
        <taxon>Alicyclobacillaceae</taxon>
        <taxon>Sulfoacidibacillus</taxon>
    </lineage>
</organism>
<dbReference type="NCBIfam" id="TIGR00055">
    <property type="entry name" value="uppS"/>
    <property type="match status" value="1"/>
</dbReference>
<feature type="active site" description="Proton acceptor" evidence="2">
    <location>
        <position position="85"/>
    </location>
</feature>